<dbReference type="GO" id="GO:0003735">
    <property type="term" value="F:structural constituent of ribosome"/>
    <property type="evidence" value="ECO:0007669"/>
    <property type="project" value="InterPro"/>
</dbReference>
<organism evidence="8">
    <name type="scientific">Lepocinclis steinii</name>
    <dbReference type="NCBI Taxonomy" id="459226"/>
    <lineage>
        <taxon>Eukaryota</taxon>
        <taxon>Discoba</taxon>
        <taxon>Euglenozoa</taxon>
        <taxon>Euglenida</taxon>
        <taxon>Spirocuta</taxon>
        <taxon>Euglenophyceae</taxon>
        <taxon>Euglenales</taxon>
        <taxon>Phacaceae</taxon>
        <taxon>Lepocinclis</taxon>
    </lineage>
</organism>
<keyword evidence="3 7" id="KW-0694">RNA-binding</keyword>
<accession>A0A3G3LLN6</accession>
<dbReference type="PANTHER" id="PTHR11759">
    <property type="entry name" value="40S RIBOSOMAL PROTEIN S14/30S RIBOSOMAL PROTEIN S11"/>
    <property type="match status" value="1"/>
</dbReference>
<dbReference type="GO" id="GO:0019843">
    <property type="term" value="F:rRNA binding"/>
    <property type="evidence" value="ECO:0007669"/>
    <property type="project" value="UniProtKB-UniRule"/>
</dbReference>
<proteinExistence type="inferred from homology"/>
<evidence type="ECO:0000256" key="2">
    <source>
        <dbReference type="ARBA" id="ARBA00022730"/>
    </source>
</evidence>
<comment type="similarity">
    <text evidence="1 7">Belongs to the universal ribosomal protein uS11 family.</text>
</comment>
<evidence type="ECO:0000256" key="1">
    <source>
        <dbReference type="ARBA" id="ARBA00006194"/>
    </source>
</evidence>
<dbReference type="GO" id="GO:0006412">
    <property type="term" value="P:translation"/>
    <property type="evidence" value="ECO:0007669"/>
    <property type="project" value="UniProtKB-UniRule"/>
</dbReference>
<name>A0A3G3LLN6_9EUGL</name>
<evidence type="ECO:0000256" key="3">
    <source>
        <dbReference type="ARBA" id="ARBA00022884"/>
    </source>
</evidence>
<dbReference type="GO" id="GO:0009507">
    <property type="term" value="C:chloroplast"/>
    <property type="evidence" value="ECO:0007669"/>
    <property type="project" value="UniProtKB-SubCell"/>
</dbReference>
<dbReference type="GO" id="GO:1990904">
    <property type="term" value="C:ribonucleoprotein complex"/>
    <property type="evidence" value="ECO:0007669"/>
    <property type="project" value="UniProtKB-KW"/>
</dbReference>
<comment type="subunit">
    <text evidence="7">Part of the 30S ribosomal subunit.</text>
</comment>
<dbReference type="HAMAP" id="MF_01310">
    <property type="entry name" value="Ribosomal_uS11"/>
    <property type="match status" value="1"/>
</dbReference>
<dbReference type="InterPro" id="IPR019981">
    <property type="entry name" value="Ribosomal_uS11_bac-type"/>
</dbReference>
<dbReference type="NCBIfam" id="TIGR03632">
    <property type="entry name" value="uS11_bact"/>
    <property type="match status" value="1"/>
</dbReference>
<dbReference type="SUPFAM" id="SSF53137">
    <property type="entry name" value="Translational machinery components"/>
    <property type="match status" value="1"/>
</dbReference>
<evidence type="ECO:0000256" key="6">
    <source>
        <dbReference type="ARBA" id="ARBA00035260"/>
    </source>
</evidence>
<dbReference type="Gene3D" id="3.30.420.80">
    <property type="entry name" value="Ribosomal protein S11"/>
    <property type="match status" value="1"/>
</dbReference>
<dbReference type="AlphaFoldDB" id="A0A3G3LLN6"/>
<dbReference type="GO" id="GO:0005840">
    <property type="term" value="C:ribosome"/>
    <property type="evidence" value="ECO:0007669"/>
    <property type="project" value="UniProtKB-KW"/>
</dbReference>
<dbReference type="InterPro" id="IPR001971">
    <property type="entry name" value="Ribosomal_uS11"/>
</dbReference>
<geneLocation type="chloroplast" evidence="8"/>
<evidence type="ECO:0000256" key="4">
    <source>
        <dbReference type="ARBA" id="ARBA00022980"/>
    </source>
</evidence>
<keyword evidence="2 7" id="KW-0699">rRNA-binding</keyword>
<evidence type="ECO:0000313" key="8">
    <source>
        <dbReference type="EMBL" id="AYQ93620.1"/>
    </source>
</evidence>
<keyword evidence="8" id="KW-0150">Chloroplast</keyword>
<dbReference type="PIRSF" id="PIRSF002131">
    <property type="entry name" value="Ribosomal_S11"/>
    <property type="match status" value="1"/>
</dbReference>
<keyword evidence="4 7" id="KW-0689">Ribosomal protein</keyword>
<dbReference type="InterPro" id="IPR036967">
    <property type="entry name" value="Ribosomal_uS11_sf"/>
</dbReference>
<evidence type="ECO:0000256" key="7">
    <source>
        <dbReference type="HAMAP-Rule" id="MF_01310"/>
    </source>
</evidence>
<reference evidence="8" key="1">
    <citation type="journal article" date="2018" name="Sci. Rep.">
        <title>Dynamic evolution of inverted repeats in Euglenophyta plastid genomes.</title>
        <authorList>
            <person name="Karnkowska A."/>
            <person name="Bennett M.S."/>
            <person name="Triemer R.E."/>
        </authorList>
    </citation>
    <scope>NUCLEOTIDE SEQUENCE</scope>
</reference>
<comment type="subcellular location">
    <subcellularLocation>
        <location evidence="7">Plastid</location>
        <location evidence="7">Chloroplast</location>
    </subcellularLocation>
</comment>
<keyword evidence="5 7" id="KW-0687">Ribonucleoprotein</keyword>
<keyword evidence="8" id="KW-0934">Plastid</keyword>
<dbReference type="Pfam" id="PF00411">
    <property type="entry name" value="Ribosomal_S11"/>
    <property type="match status" value="1"/>
</dbReference>
<evidence type="ECO:0000256" key="5">
    <source>
        <dbReference type="ARBA" id="ARBA00023274"/>
    </source>
</evidence>
<dbReference type="EMBL" id="MH898672">
    <property type="protein sequence ID" value="AYQ93620.1"/>
    <property type="molecule type" value="Genomic_DNA"/>
</dbReference>
<gene>
    <name evidence="7" type="primary">rps11</name>
</gene>
<dbReference type="NCBIfam" id="NF003698">
    <property type="entry name" value="PRK05309.1"/>
    <property type="match status" value="1"/>
</dbReference>
<protein>
    <recommendedName>
        <fullName evidence="6 7">Small ribosomal subunit protein uS11c</fullName>
    </recommendedName>
</protein>
<sequence length="131" mass="14387">MVLKQKKVISSKFAKRKMLRVIIYIKSTFNNTIVSVTDFNGNVVAWSSSGTCGFKGARKSTPFAAQTSVESLMKKLLDQGVKQVEINVSGAGSGRDTAVRSIQNFPIGITVIRDITSISYNGCRPKKKRRV</sequence>